<evidence type="ECO:0000313" key="3">
    <source>
        <dbReference type="Proteomes" id="UP000596248"/>
    </source>
</evidence>
<protein>
    <submittedName>
        <fullName evidence="2">YjgB family protein</fullName>
    </submittedName>
</protein>
<dbReference type="Proteomes" id="UP000596248">
    <property type="component" value="Chromosome"/>
</dbReference>
<evidence type="ECO:0000313" key="2">
    <source>
        <dbReference type="EMBL" id="QRG67217.1"/>
    </source>
</evidence>
<proteinExistence type="predicted"/>
<accession>A0ABX7FM51</accession>
<feature type="region of interest" description="Disordered" evidence="1">
    <location>
        <begin position="82"/>
        <end position="112"/>
    </location>
</feature>
<reference evidence="2 3" key="1">
    <citation type="submission" date="2021-01" db="EMBL/GenBank/DDBJ databases">
        <title>Identification of strong promoters based on the transcriptome of Brevibacillus choshinensis.</title>
        <authorList>
            <person name="Yao D."/>
            <person name="Zhang K."/>
            <person name="Wu J."/>
        </authorList>
    </citation>
    <scope>NUCLEOTIDE SEQUENCE [LARGE SCALE GENOMIC DNA]</scope>
    <source>
        <strain evidence="2 3">HPD31-SP3</strain>
    </source>
</reference>
<dbReference type="Pfam" id="PF14172">
    <property type="entry name" value="DUF4309"/>
    <property type="match status" value="2"/>
</dbReference>
<evidence type="ECO:0000256" key="1">
    <source>
        <dbReference type="SAM" id="MobiDB-lite"/>
    </source>
</evidence>
<keyword evidence="3" id="KW-1185">Reference proteome</keyword>
<dbReference type="RefSeq" id="WP_203354277.1">
    <property type="nucleotide sequence ID" value="NZ_CP069127.1"/>
</dbReference>
<organism evidence="2 3">
    <name type="scientific">Brevibacillus choshinensis</name>
    <dbReference type="NCBI Taxonomy" id="54911"/>
    <lineage>
        <taxon>Bacteria</taxon>
        <taxon>Bacillati</taxon>
        <taxon>Bacillota</taxon>
        <taxon>Bacilli</taxon>
        <taxon>Bacillales</taxon>
        <taxon>Paenibacillaceae</taxon>
        <taxon>Brevibacillus</taxon>
    </lineage>
</organism>
<gene>
    <name evidence="2" type="ORF">JNE38_27835</name>
</gene>
<sequence length="414" mass="46018">MPFKSDEQLMEELGKMPDIAMPAETKRNILTTIRSKEAQNMQHSLKARRFSHVGKGLAICSILVATCWMGATLIETNQPTALPGVSHGSSPAPSTPQPAPQPSNGVTPTAPMAPKEQALLDSIRKQAEKGAVINAPYTVETTVFDDVEKAWGAPDRTDYVNGLSYATYEKRGVVIGYNKGMQIANIRSLDPKIQQLTLSEIEQKWGKPDRIGEFGGQKIYTYDVTDKYQVKFVFEPSASDPNKLTLVRYSVYYPQGNRNLMADMNTTELLTTIRDLAKNGQTLGSEFRVEKDVDTVEKQWGKPDIVSYVNGITYNTYRDRGLVFGFNKGMQIVDIRSYNYQLQYVSLADVVKTLGKPQSTANVGGQTIYTYKVNDKYELKIVFSGIADGSNDSKLFIDHVNVFYPRGTINNMAG</sequence>
<dbReference type="EMBL" id="CP069127">
    <property type="protein sequence ID" value="QRG67217.1"/>
    <property type="molecule type" value="Genomic_DNA"/>
</dbReference>
<dbReference type="InterPro" id="IPR025453">
    <property type="entry name" value="DUF4309"/>
</dbReference>
<name>A0ABX7FM51_BRECH</name>